<reference evidence="2" key="2">
    <citation type="submission" date="2021-04" db="EMBL/GenBank/DDBJ databases">
        <authorList>
            <person name="Gilroy R."/>
        </authorList>
    </citation>
    <scope>NUCLEOTIDE SEQUENCE</scope>
    <source>
        <strain evidence="2">CHK33-5263</strain>
    </source>
</reference>
<dbReference type="EMBL" id="DXBS01000082">
    <property type="protein sequence ID" value="HIZ24657.1"/>
    <property type="molecule type" value="Genomic_DNA"/>
</dbReference>
<sequence>MEKFGIFELLDALSALSRLQADAPQDTTDAKAGTVAQDTQPSPPQTPVPSPPPTTKPQADQAPQQTAQGERNVRALTDFLARHERISKNAEKNK</sequence>
<dbReference type="AlphaFoldDB" id="A0A9D2DWN9"/>
<evidence type="ECO:0000313" key="2">
    <source>
        <dbReference type="EMBL" id="HIZ24657.1"/>
    </source>
</evidence>
<evidence type="ECO:0000313" key="3">
    <source>
        <dbReference type="Proteomes" id="UP000824044"/>
    </source>
</evidence>
<feature type="compositionally biased region" description="Pro residues" evidence="1">
    <location>
        <begin position="41"/>
        <end position="55"/>
    </location>
</feature>
<organism evidence="2 3">
    <name type="scientific">Candidatus Gallimonas intestinigallinarum</name>
    <dbReference type="NCBI Taxonomy" id="2838604"/>
    <lineage>
        <taxon>Bacteria</taxon>
        <taxon>Bacillati</taxon>
        <taxon>Bacillota</taxon>
        <taxon>Clostridia</taxon>
        <taxon>Candidatus Gallimonas</taxon>
    </lineage>
</organism>
<gene>
    <name evidence="2" type="ORF">H9812_04185</name>
</gene>
<reference evidence="2" key="1">
    <citation type="journal article" date="2021" name="PeerJ">
        <title>Extensive microbial diversity within the chicken gut microbiome revealed by metagenomics and culture.</title>
        <authorList>
            <person name="Gilroy R."/>
            <person name="Ravi A."/>
            <person name="Getino M."/>
            <person name="Pursley I."/>
            <person name="Horton D.L."/>
            <person name="Alikhan N.F."/>
            <person name="Baker D."/>
            <person name="Gharbi K."/>
            <person name="Hall N."/>
            <person name="Watson M."/>
            <person name="Adriaenssens E.M."/>
            <person name="Foster-Nyarko E."/>
            <person name="Jarju S."/>
            <person name="Secka A."/>
            <person name="Antonio M."/>
            <person name="Oren A."/>
            <person name="Chaudhuri R.R."/>
            <person name="La Ragione R."/>
            <person name="Hildebrand F."/>
            <person name="Pallen M.J."/>
        </authorList>
    </citation>
    <scope>NUCLEOTIDE SEQUENCE</scope>
    <source>
        <strain evidence="2">CHK33-5263</strain>
    </source>
</reference>
<dbReference type="Proteomes" id="UP000824044">
    <property type="component" value="Unassembled WGS sequence"/>
</dbReference>
<evidence type="ECO:0000256" key="1">
    <source>
        <dbReference type="SAM" id="MobiDB-lite"/>
    </source>
</evidence>
<name>A0A9D2DWN9_9FIRM</name>
<feature type="compositionally biased region" description="Low complexity" evidence="1">
    <location>
        <begin position="56"/>
        <end position="68"/>
    </location>
</feature>
<feature type="region of interest" description="Disordered" evidence="1">
    <location>
        <begin position="21"/>
        <end position="73"/>
    </location>
</feature>
<proteinExistence type="predicted"/>
<accession>A0A9D2DWN9</accession>
<protein>
    <submittedName>
        <fullName evidence="2">Uncharacterized protein</fullName>
    </submittedName>
</protein>
<comment type="caution">
    <text evidence="2">The sequence shown here is derived from an EMBL/GenBank/DDBJ whole genome shotgun (WGS) entry which is preliminary data.</text>
</comment>